<comment type="function">
    <text evidence="11">Peptidoglycan polymerase that catalyzes glycan chain elongation from lipid-linked precursors.</text>
</comment>
<evidence type="ECO:0000256" key="2">
    <source>
        <dbReference type="ARBA" id="ARBA00022519"/>
    </source>
</evidence>
<sequence>MWRFAKRDAESKNTIGFDTEIKKYILCLHKISRAMAIKRSTAKNRKKQTSTTFGTFLKKRILPWFVKGLIAFFVLTILWVIALRFTNPPITYLMVKRGFERKAAGKDFKIDRKWLDYADMSDNLKRAALAGEDAHFMEHNGFDTDAIRQAIEKNKAGKPLRGGSTISQQTAKNVFLWPGRSWLRKGLETYFTVLIEIFWSKKRILEVYLNVIEMGQGVYGAEAASQYYFHKSGRSLTKKEAALIIAVLPSPQKWDARRPSAYINRRANSIVRYMNYYKIPK</sequence>
<evidence type="ECO:0000256" key="10">
    <source>
        <dbReference type="ARBA" id="ARBA00023316"/>
    </source>
</evidence>
<feature type="domain" description="Glycosyl transferase family 51" evidence="12">
    <location>
        <begin position="110"/>
        <end position="274"/>
    </location>
</feature>
<protein>
    <recommendedName>
        <fullName evidence="11">Biosynthetic peptidoglycan transglycosylase</fullName>
        <ecNumber evidence="11">2.4.99.28</ecNumber>
    </recommendedName>
    <alternativeName>
        <fullName evidence="11">Glycan polymerase</fullName>
    </alternativeName>
    <alternativeName>
        <fullName evidence="11">Peptidoglycan glycosyltransferase MtgA</fullName>
        <shortName evidence="11">PGT</shortName>
    </alternativeName>
</protein>
<dbReference type="Pfam" id="PF00912">
    <property type="entry name" value="Transgly"/>
    <property type="match status" value="1"/>
</dbReference>
<keyword evidence="2" id="KW-0997">Cell inner membrane</keyword>
<dbReference type="GO" id="GO:0016763">
    <property type="term" value="F:pentosyltransferase activity"/>
    <property type="evidence" value="ECO:0007669"/>
    <property type="project" value="InterPro"/>
</dbReference>
<gene>
    <name evidence="11" type="primary">mtgA</name>
    <name evidence="13" type="ORF">SAMN05421877_101198</name>
</gene>
<dbReference type="Gene3D" id="1.10.3810.10">
    <property type="entry name" value="Biosynthetic peptidoglycan transglycosylase-like"/>
    <property type="match status" value="1"/>
</dbReference>
<reference evidence="14" key="1">
    <citation type="submission" date="2016-10" db="EMBL/GenBank/DDBJ databases">
        <authorList>
            <person name="Varghese N."/>
            <person name="Submissions S."/>
        </authorList>
    </citation>
    <scope>NUCLEOTIDE SEQUENCE [LARGE SCALE GENOMIC DNA]</scope>
    <source>
        <strain evidence="14">DSM 22361</strain>
    </source>
</reference>
<dbReference type="PANTHER" id="PTHR30400">
    <property type="entry name" value="MONOFUNCTIONAL BIOSYNTHETIC PEPTIDOGLYCAN TRANSGLYCOSYLASE"/>
    <property type="match status" value="1"/>
</dbReference>
<evidence type="ECO:0000313" key="13">
    <source>
        <dbReference type="EMBL" id="SEF47035.1"/>
    </source>
</evidence>
<dbReference type="InterPro" id="IPR036950">
    <property type="entry name" value="PBP_transglycosylase"/>
</dbReference>
<dbReference type="Proteomes" id="UP000236731">
    <property type="component" value="Unassembled WGS sequence"/>
</dbReference>
<comment type="subcellular location">
    <subcellularLocation>
        <location evidence="11">Cell membrane</location>
        <topology evidence="11">Single-pass membrane protein</topology>
    </subcellularLocation>
</comment>
<evidence type="ECO:0000256" key="1">
    <source>
        <dbReference type="ARBA" id="ARBA00022475"/>
    </source>
</evidence>
<dbReference type="NCBIfam" id="TIGR02070">
    <property type="entry name" value="mono_pep_trsgly"/>
    <property type="match status" value="1"/>
</dbReference>
<dbReference type="InterPro" id="IPR001264">
    <property type="entry name" value="Glyco_trans_51"/>
</dbReference>
<keyword evidence="8 11" id="KW-1133">Transmembrane helix</keyword>
<keyword evidence="1 11" id="KW-1003">Cell membrane</keyword>
<evidence type="ECO:0000256" key="6">
    <source>
        <dbReference type="ARBA" id="ARBA00022960"/>
    </source>
</evidence>
<evidence type="ECO:0000256" key="3">
    <source>
        <dbReference type="ARBA" id="ARBA00022676"/>
    </source>
</evidence>
<evidence type="ECO:0000256" key="7">
    <source>
        <dbReference type="ARBA" id="ARBA00022984"/>
    </source>
</evidence>
<dbReference type="GO" id="GO:0009274">
    <property type="term" value="C:peptidoglycan-based cell wall"/>
    <property type="evidence" value="ECO:0007669"/>
    <property type="project" value="InterPro"/>
</dbReference>
<evidence type="ECO:0000256" key="4">
    <source>
        <dbReference type="ARBA" id="ARBA00022679"/>
    </source>
</evidence>
<evidence type="ECO:0000256" key="9">
    <source>
        <dbReference type="ARBA" id="ARBA00023136"/>
    </source>
</evidence>
<organism evidence="13 14">
    <name type="scientific">Sphingobacterium lactis</name>
    <dbReference type="NCBI Taxonomy" id="797291"/>
    <lineage>
        <taxon>Bacteria</taxon>
        <taxon>Pseudomonadati</taxon>
        <taxon>Bacteroidota</taxon>
        <taxon>Sphingobacteriia</taxon>
        <taxon>Sphingobacteriales</taxon>
        <taxon>Sphingobacteriaceae</taxon>
        <taxon>Sphingobacterium</taxon>
    </lineage>
</organism>
<keyword evidence="9 11" id="KW-0472">Membrane</keyword>
<keyword evidence="4 11" id="KW-0808">Transferase</keyword>
<dbReference type="SUPFAM" id="SSF53955">
    <property type="entry name" value="Lysozyme-like"/>
    <property type="match status" value="1"/>
</dbReference>
<keyword evidence="3 11" id="KW-0328">Glycosyltransferase</keyword>
<dbReference type="GO" id="GO:0071555">
    <property type="term" value="P:cell wall organization"/>
    <property type="evidence" value="ECO:0007669"/>
    <property type="project" value="UniProtKB-KW"/>
</dbReference>
<accession>A0A1H5S984</accession>
<feature type="transmembrane region" description="Helical" evidence="11">
    <location>
        <begin position="64"/>
        <end position="85"/>
    </location>
</feature>
<dbReference type="GO" id="GO:0008955">
    <property type="term" value="F:peptidoglycan glycosyltransferase activity"/>
    <property type="evidence" value="ECO:0007669"/>
    <property type="project" value="UniProtKB-UniRule"/>
</dbReference>
<keyword evidence="14" id="KW-1185">Reference proteome</keyword>
<keyword evidence="6 11" id="KW-0133">Cell shape</keyword>
<keyword evidence="7 11" id="KW-0573">Peptidoglycan synthesis</keyword>
<dbReference type="EMBL" id="FNUT01000001">
    <property type="protein sequence ID" value="SEF47035.1"/>
    <property type="molecule type" value="Genomic_DNA"/>
</dbReference>
<proteinExistence type="inferred from homology"/>
<dbReference type="UniPathway" id="UPA00219"/>
<dbReference type="HAMAP" id="MF_00766">
    <property type="entry name" value="PGT_MtgA"/>
    <property type="match status" value="1"/>
</dbReference>
<comment type="catalytic activity">
    <reaction evidence="11">
        <text>[GlcNAc-(1-&gt;4)-Mur2Ac(oyl-L-Ala-gamma-D-Glu-L-Lys-D-Ala-D-Ala)](n)-di-trans,octa-cis-undecaprenyl diphosphate + beta-D-GlcNAc-(1-&gt;4)-Mur2Ac(oyl-L-Ala-gamma-D-Glu-L-Lys-D-Ala-D-Ala)-di-trans,octa-cis-undecaprenyl diphosphate = [GlcNAc-(1-&gt;4)-Mur2Ac(oyl-L-Ala-gamma-D-Glu-L-Lys-D-Ala-D-Ala)](n+1)-di-trans,octa-cis-undecaprenyl diphosphate + di-trans,octa-cis-undecaprenyl diphosphate + H(+)</text>
        <dbReference type="Rhea" id="RHEA:23708"/>
        <dbReference type="Rhea" id="RHEA-COMP:9602"/>
        <dbReference type="Rhea" id="RHEA-COMP:9603"/>
        <dbReference type="ChEBI" id="CHEBI:15378"/>
        <dbReference type="ChEBI" id="CHEBI:58405"/>
        <dbReference type="ChEBI" id="CHEBI:60033"/>
        <dbReference type="ChEBI" id="CHEBI:78435"/>
        <dbReference type="EC" id="2.4.99.28"/>
    </reaction>
</comment>
<evidence type="ECO:0000256" key="5">
    <source>
        <dbReference type="ARBA" id="ARBA00022692"/>
    </source>
</evidence>
<dbReference type="InterPro" id="IPR011812">
    <property type="entry name" value="Pep_trsgly"/>
</dbReference>
<evidence type="ECO:0000256" key="8">
    <source>
        <dbReference type="ARBA" id="ARBA00022989"/>
    </source>
</evidence>
<evidence type="ECO:0000313" key="14">
    <source>
        <dbReference type="Proteomes" id="UP000236731"/>
    </source>
</evidence>
<dbReference type="EC" id="2.4.99.28" evidence="11"/>
<dbReference type="InterPro" id="IPR023346">
    <property type="entry name" value="Lysozyme-like_dom_sf"/>
</dbReference>
<evidence type="ECO:0000259" key="12">
    <source>
        <dbReference type="Pfam" id="PF00912"/>
    </source>
</evidence>
<dbReference type="GO" id="GO:0005886">
    <property type="term" value="C:plasma membrane"/>
    <property type="evidence" value="ECO:0007669"/>
    <property type="project" value="UniProtKB-SubCell"/>
</dbReference>
<dbReference type="PANTHER" id="PTHR30400:SF0">
    <property type="entry name" value="BIOSYNTHETIC PEPTIDOGLYCAN TRANSGLYCOSYLASE"/>
    <property type="match status" value="1"/>
</dbReference>
<comment type="similarity">
    <text evidence="11">Belongs to the glycosyltransferase 51 family.</text>
</comment>
<keyword evidence="10 11" id="KW-0961">Cell wall biogenesis/degradation</keyword>
<name>A0A1H5S984_9SPHI</name>
<dbReference type="AlphaFoldDB" id="A0A1H5S984"/>
<keyword evidence="5 11" id="KW-0812">Transmembrane</keyword>
<evidence type="ECO:0000256" key="11">
    <source>
        <dbReference type="HAMAP-Rule" id="MF_00766"/>
    </source>
</evidence>
<comment type="pathway">
    <text evidence="11">Cell wall biogenesis; peptidoglycan biosynthesis.</text>
</comment>
<dbReference type="GO" id="GO:0009252">
    <property type="term" value="P:peptidoglycan biosynthetic process"/>
    <property type="evidence" value="ECO:0007669"/>
    <property type="project" value="UniProtKB-UniRule"/>
</dbReference>
<dbReference type="GO" id="GO:0008360">
    <property type="term" value="P:regulation of cell shape"/>
    <property type="evidence" value="ECO:0007669"/>
    <property type="project" value="UniProtKB-KW"/>
</dbReference>